<keyword evidence="7" id="KW-1185">Reference proteome</keyword>
<dbReference type="AlphaFoldDB" id="A0AAE1LDA7"/>
<dbReference type="InterPro" id="IPR052035">
    <property type="entry name" value="ZnF_BED_domain_contain"/>
</dbReference>
<name>A0AAE1LDA7_9NEOP</name>
<dbReference type="PANTHER" id="PTHR46481:SF10">
    <property type="entry name" value="ZINC FINGER BED DOMAIN-CONTAINING PROTEIN 39"/>
    <property type="match status" value="1"/>
</dbReference>
<comment type="caution">
    <text evidence="6">The sequence shown here is derived from an EMBL/GenBank/DDBJ whole genome shotgun (WGS) entry which is preliminary data.</text>
</comment>
<evidence type="ECO:0000313" key="7">
    <source>
        <dbReference type="Proteomes" id="UP001219518"/>
    </source>
</evidence>
<dbReference type="Proteomes" id="UP001219518">
    <property type="component" value="Unassembled WGS sequence"/>
</dbReference>
<dbReference type="EMBL" id="JAHWGI010000382">
    <property type="protein sequence ID" value="KAK3914509.1"/>
    <property type="molecule type" value="Genomic_DNA"/>
</dbReference>
<evidence type="ECO:0000256" key="3">
    <source>
        <dbReference type="ARBA" id="ARBA00022771"/>
    </source>
</evidence>
<dbReference type="SUPFAM" id="SSF140996">
    <property type="entry name" value="Hermes dimerisation domain"/>
    <property type="match status" value="1"/>
</dbReference>
<evidence type="ECO:0000256" key="2">
    <source>
        <dbReference type="ARBA" id="ARBA00022723"/>
    </source>
</evidence>
<protein>
    <submittedName>
        <fullName evidence="6">Transposable element Hobo transposase</fullName>
    </submittedName>
</protein>
<reference evidence="6" key="2">
    <citation type="journal article" date="2023" name="BMC Genomics">
        <title>Pest status, molecular evolution, and epigenetic factors derived from the genome assembly of Frankliniella fusca, a thysanopteran phytovirus vector.</title>
        <authorList>
            <person name="Catto M.A."/>
            <person name="Labadie P.E."/>
            <person name="Jacobson A.L."/>
            <person name="Kennedy G.G."/>
            <person name="Srinivasan R."/>
            <person name="Hunt B.G."/>
        </authorList>
    </citation>
    <scope>NUCLEOTIDE SEQUENCE</scope>
    <source>
        <strain evidence="6">PL_HMW_Pooled</strain>
    </source>
</reference>
<gene>
    <name evidence="6" type="ORF">KUF71_023910</name>
</gene>
<evidence type="ECO:0000256" key="1">
    <source>
        <dbReference type="ARBA" id="ARBA00004123"/>
    </source>
</evidence>
<reference evidence="6" key="1">
    <citation type="submission" date="2021-07" db="EMBL/GenBank/DDBJ databases">
        <authorList>
            <person name="Catto M.A."/>
            <person name="Jacobson A."/>
            <person name="Kennedy G."/>
            <person name="Labadie P."/>
            <person name="Hunt B.G."/>
            <person name="Srinivasan R."/>
        </authorList>
    </citation>
    <scope>NUCLEOTIDE SEQUENCE</scope>
    <source>
        <strain evidence="6">PL_HMW_Pooled</strain>
        <tissue evidence="6">Head</tissue>
    </source>
</reference>
<sequence>MVYEKLCDQDYALEDPEKDWRSPAWHTFKPVIDDKKNKAGWAQCQVCFKCLKYDTTDTGISGLLKHSRSGTACKRQMFDTPVLVPKVLKDNLHNKLAEKCARDLSSINGVVGVGMTNVVQAGIDIGTACPGVRAAELMPCFNTVRRKLCYLADERRKVVVAGMKEAIADGRCSATTDMWTDENRDFHYMTVTAHFTNAKFEPESWDLCTPRFPCESKTTGEYIRNALVSEFTVLGRIYKKVEWVTDQGANMVKALEDVKRDDCTGAQFIVSCREKNDLEKNYLVQKALTHLQSSRWITREKLLNSVPFKRVNSQVMLDYAVHGDVAHVEHFPYLARAGVRVRVEDLLH</sequence>
<keyword evidence="2" id="KW-0479">Metal-binding</keyword>
<dbReference type="PANTHER" id="PTHR46481">
    <property type="entry name" value="ZINC FINGER BED DOMAIN-CONTAINING PROTEIN 4"/>
    <property type="match status" value="1"/>
</dbReference>
<evidence type="ECO:0000256" key="5">
    <source>
        <dbReference type="ARBA" id="ARBA00023242"/>
    </source>
</evidence>
<keyword evidence="4" id="KW-0862">Zinc</keyword>
<accession>A0AAE1LDA7</accession>
<comment type="subcellular location">
    <subcellularLocation>
        <location evidence="1">Nucleus</location>
    </subcellularLocation>
</comment>
<keyword evidence="5" id="KW-0539">Nucleus</keyword>
<dbReference type="GO" id="GO:0008270">
    <property type="term" value="F:zinc ion binding"/>
    <property type="evidence" value="ECO:0007669"/>
    <property type="project" value="UniProtKB-KW"/>
</dbReference>
<dbReference type="GO" id="GO:0005634">
    <property type="term" value="C:nucleus"/>
    <property type="evidence" value="ECO:0007669"/>
    <property type="project" value="UniProtKB-SubCell"/>
</dbReference>
<keyword evidence="3" id="KW-0863">Zinc-finger</keyword>
<dbReference type="Gene3D" id="1.10.10.1070">
    <property type="entry name" value="Zinc finger, BED domain-containing"/>
    <property type="match status" value="1"/>
</dbReference>
<organism evidence="6 7">
    <name type="scientific">Frankliniella fusca</name>
    <dbReference type="NCBI Taxonomy" id="407009"/>
    <lineage>
        <taxon>Eukaryota</taxon>
        <taxon>Metazoa</taxon>
        <taxon>Ecdysozoa</taxon>
        <taxon>Arthropoda</taxon>
        <taxon>Hexapoda</taxon>
        <taxon>Insecta</taxon>
        <taxon>Pterygota</taxon>
        <taxon>Neoptera</taxon>
        <taxon>Paraneoptera</taxon>
        <taxon>Thysanoptera</taxon>
        <taxon>Terebrantia</taxon>
        <taxon>Thripoidea</taxon>
        <taxon>Thripidae</taxon>
        <taxon>Frankliniella</taxon>
    </lineage>
</organism>
<proteinExistence type="predicted"/>
<evidence type="ECO:0000313" key="6">
    <source>
        <dbReference type="EMBL" id="KAK3914509.1"/>
    </source>
</evidence>
<evidence type="ECO:0000256" key="4">
    <source>
        <dbReference type="ARBA" id="ARBA00022833"/>
    </source>
</evidence>